<dbReference type="AlphaFoldDB" id="A0AAU0UI38"/>
<dbReference type="KEGG" id="dbc:MFMK1_000176"/>
<dbReference type="EMBL" id="CP121694">
    <property type="protein sequence ID" value="WRO20408.1"/>
    <property type="molecule type" value="Genomic_DNA"/>
</dbReference>
<sequence length="302" mass="33680">MMKVVSISLGSSKRDHYVETTFLGEKFIIERRGTDGDMDAAINLIKELDGKVDAFGLGGADLYIFAGKRRYTIKDAAKIARAAQKTPIVDGSGLKNTLERRVINHLHHDAGIKFNDKKTLMVCAVDRFGMAEAIHQLGGQTVYGDLIFGLGIPVPLNSLKALNRVARIIAPVVCRMPFKYLYPTGSKQEQANNNNKFANYYDEADIIAGDFHYIKKYLPGHIEGKIIITNTVTVDDVAELKKRGAKLLVTTTPELNGRSFGTNVMEAVMVALTSKRLQDINTEDYERVLTEMNFLPRIEYFD</sequence>
<evidence type="ECO:0000313" key="2">
    <source>
        <dbReference type="Proteomes" id="UP001329915"/>
    </source>
</evidence>
<gene>
    <name evidence="1" type="ORF">MFMK1_000176</name>
</gene>
<dbReference type="Proteomes" id="UP001329915">
    <property type="component" value="Chromosome"/>
</dbReference>
<evidence type="ECO:0000313" key="1">
    <source>
        <dbReference type="EMBL" id="WRO20408.1"/>
    </source>
</evidence>
<dbReference type="RefSeq" id="WP_366923306.1">
    <property type="nucleotide sequence ID" value="NZ_CP121694.1"/>
</dbReference>
<keyword evidence="2" id="KW-1185">Reference proteome</keyword>
<protein>
    <submittedName>
        <fullName evidence="1">Quinate 5-dehydrogenase</fullName>
    </submittedName>
</protein>
<name>A0AAU0UI38_9FIRM</name>
<proteinExistence type="predicted"/>
<organism evidence="1 2">
    <name type="scientific">Metallumcola ferriviriculae</name>
    <dbReference type="NCBI Taxonomy" id="3039180"/>
    <lineage>
        <taxon>Bacteria</taxon>
        <taxon>Bacillati</taxon>
        <taxon>Bacillota</taxon>
        <taxon>Clostridia</taxon>
        <taxon>Neomoorellales</taxon>
        <taxon>Desulfitibacteraceae</taxon>
        <taxon>Metallumcola</taxon>
    </lineage>
</organism>
<reference evidence="1 2" key="1">
    <citation type="submission" date="2023-04" db="EMBL/GenBank/DDBJ databases">
        <authorList>
            <person name="Hsu D."/>
        </authorList>
    </citation>
    <scope>NUCLEOTIDE SEQUENCE [LARGE SCALE GENOMIC DNA]</scope>
    <source>
        <strain evidence="1 2">MK1</strain>
    </source>
</reference>
<accession>A0AAU0UI38</accession>